<dbReference type="AlphaFoldDB" id="A0AAV0UP86"/>
<comment type="caution">
    <text evidence="4">The sequence shown here is derived from an EMBL/GenBank/DDBJ whole genome shotgun (WGS) entry which is preliminary data.</text>
</comment>
<dbReference type="Pfam" id="PF22066">
    <property type="entry name" value="Cep192_D8"/>
    <property type="match status" value="1"/>
</dbReference>
<dbReference type="GO" id="GO:0005814">
    <property type="term" value="C:centriole"/>
    <property type="evidence" value="ECO:0007669"/>
    <property type="project" value="TreeGrafter"/>
</dbReference>
<feature type="compositionally biased region" description="Basic and acidic residues" evidence="1">
    <location>
        <begin position="13"/>
        <end position="28"/>
    </location>
</feature>
<dbReference type="GO" id="GO:0019901">
    <property type="term" value="F:protein kinase binding"/>
    <property type="evidence" value="ECO:0007669"/>
    <property type="project" value="TreeGrafter"/>
</dbReference>
<dbReference type="InterPro" id="IPR013783">
    <property type="entry name" value="Ig-like_fold"/>
</dbReference>
<dbReference type="GO" id="GO:0071539">
    <property type="term" value="P:protein localization to centrosome"/>
    <property type="evidence" value="ECO:0007669"/>
    <property type="project" value="InterPro"/>
</dbReference>
<evidence type="ECO:0000259" key="2">
    <source>
        <dbReference type="Pfam" id="PF22066"/>
    </source>
</evidence>
<feature type="region of interest" description="Disordered" evidence="1">
    <location>
        <begin position="156"/>
        <end position="189"/>
    </location>
</feature>
<organism evidence="4 5">
    <name type="scientific">Hyaloperonospora brassicae</name>
    <name type="common">Brassica downy mildew</name>
    <name type="synonym">Peronospora brassicae</name>
    <dbReference type="NCBI Taxonomy" id="162125"/>
    <lineage>
        <taxon>Eukaryota</taxon>
        <taxon>Sar</taxon>
        <taxon>Stramenopiles</taxon>
        <taxon>Oomycota</taxon>
        <taxon>Peronosporomycetes</taxon>
        <taxon>Peronosporales</taxon>
        <taxon>Peronosporaceae</taxon>
        <taxon>Hyaloperonospora</taxon>
    </lineage>
</organism>
<dbReference type="GO" id="GO:0000242">
    <property type="term" value="C:pericentriolar material"/>
    <property type="evidence" value="ECO:0007669"/>
    <property type="project" value="TreeGrafter"/>
</dbReference>
<dbReference type="SUPFAM" id="SSF49354">
    <property type="entry name" value="PapD-like"/>
    <property type="match status" value="1"/>
</dbReference>
<protein>
    <recommendedName>
        <fullName evidence="6">Abnormal spindle-like microcephaly-associated protein ASH domain-containing protein</fullName>
    </recommendedName>
</protein>
<accession>A0AAV0UP86</accession>
<name>A0AAV0UP86_HYABA</name>
<evidence type="ECO:0000259" key="3">
    <source>
        <dbReference type="Pfam" id="PF22076"/>
    </source>
</evidence>
<dbReference type="GO" id="GO:0051298">
    <property type="term" value="P:centrosome duplication"/>
    <property type="evidence" value="ECO:0007669"/>
    <property type="project" value="InterPro"/>
</dbReference>
<sequence>METPPPPMAPYLKRWEEQKQQSRDDRRTQQRWCHGSDVGDELSFISAIERETGEPCDLQPEPLSHPMGDSAYDMFDLPTLDAFPESEVAEETQEHQHQQMPTDDEFMDAAAFLKQNELGGHDSFSSDVQESWERVHSVGRPSDFFEQKSRNLDHVELSSPTSTDDVMHRDGDAEDVAGGSALGAPSRPLSPVDPVQGVALHDHFDRDSGLSGSDTAFSSGYDIHFDNTRMMYTPRSLKHLQEKSQPRTDGYHGDHATEERGRTCVDHVGEAKALASKRRMFLDQDFPDDPSPEQVAMLQRGPVVIKEALREIDAVIDNSVRLVSSSHTKTPLGVELSEDVREFVREYEHPLESMLPLSRTTDSWGDDTSTSQVDDDVNRQSRDFESFSSGVGPSVQTTKGMRRTVSAGLVDALDRKELHLAMDVAMAPHRSRRFLCSVGDIMTQQIVFTNETSSVGRICVSLLPLSTGCQQFSVSPAVLELGPKASSAFCVTFSARYAGAVSGVFQFRGVGVDSLFDPYEIVIEASVKRQSEVEAPRSPSTARQRQETDVVSGRVQEVQASPSIDHVAVTPTSIRFDCVRSKSGEQLFRKARLRLANNTAQALPFKVRAPENIRVSPASGMIQPVSSVNLSVLPMSQPVGPPCLVEDWVGSLTVRVGKTYTRKVDVVVDRRVIQMLAPFAQVARFRHQLSPQTDSFYYAKRSKRRGLYFHARAVEFGCCNVGESHEVPVYVCNGSEAPMTVFLQDLQEPFSSTFSTTTIRSRKFIEVMVTFTPKVAGKVATSLFAYSVDEKAVVTLVARGI</sequence>
<feature type="region of interest" description="Disordered" evidence="1">
    <location>
        <begin position="1"/>
        <end position="36"/>
    </location>
</feature>
<evidence type="ECO:0000313" key="4">
    <source>
        <dbReference type="EMBL" id="CAI5738665.1"/>
    </source>
</evidence>
<dbReference type="InterPro" id="IPR039103">
    <property type="entry name" value="Spd-2/CEP192"/>
</dbReference>
<dbReference type="PANTHER" id="PTHR16029:SF11">
    <property type="entry name" value="CENTROSOMAL PROTEIN OF 192 KDA"/>
    <property type="match status" value="1"/>
</dbReference>
<gene>
    <name evidence="4" type="ORF">HBR001_LOCUS7563</name>
</gene>
<dbReference type="InterPro" id="IPR008962">
    <property type="entry name" value="PapD-like_sf"/>
</dbReference>
<feature type="domain" description="Cep192-like" evidence="3">
    <location>
        <begin position="566"/>
        <end position="668"/>
    </location>
</feature>
<proteinExistence type="predicted"/>
<evidence type="ECO:0008006" key="6">
    <source>
        <dbReference type="Google" id="ProtNLM"/>
    </source>
</evidence>
<dbReference type="Pfam" id="PF22076">
    <property type="entry name" value="Cep192_D6"/>
    <property type="match status" value="1"/>
</dbReference>
<reference evidence="4" key="1">
    <citation type="submission" date="2022-12" db="EMBL/GenBank/DDBJ databases">
        <authorList>
            <person name="Webb A."/>
        </authorList>
    </citation>
    <scope>NUCLEOTIDE SEQUENCE</scope>
    <source>
        <strain evidence="4">Hp1</strain>
    </source>
</reference>
<feature type="domain" description="Cep192-like" evidence="2">
    <location>
        <begin position="703"/>
        <end position="790"/>
    </location>
</feature>
<dbReference type="Proteomes" id="UP001162031">
    <property type="component" value="Unassembled WGS sequence"/>
</dbReference>
<dbReference type="InterPro" id="IPR054092">
    <property type="entry name" value="Cep192-like_D6"/>
</dbReference>
<evidence type="ECO:0000256" key="1">
    <source>
        <dbReference type="SAM" id="MobiDB-lite"/>
    </source>
</evidence>
<dbReference type="PANTHER" id="PTHR16029">
    <property type="entry name" value="CENTROSOMAL PROTEIN OF 192 KDA"/>
    <property type="match status" value="1"/>
</dbReference>
<dbReference type="EMBL" id="CANTFL010001387">
    <property type="protein sequence ID" value="CAI5738665.1"/>
    <property type="molecule type" value="Genomic_DNA"/>
</dbReference>
<keyword evidence="5" id="KW-1185">Reference proteome</keyword>
<evidence type="ECO:0000313" key="5">
    <source>
        <dbReference type="Proteomes" id="UP001162031"/>
    </source>
</evidence>
<dbReference type="GO" id="GO:0090307">
    <property type="term" value="P:mitotic spindle assembly"/>
    <property type="evidence" value="ECO:0007669"/>
    <property type="project" value="TreeGrafter"/>
</dbReference>
<dbReference type="GO" id="GO:0090222">
    <property type="term" value="P:centrosome-templated microtubule nucleation"/>
    <property type="evidence" value="ECO:0007669"/>
    <property type="project" value="InterPro"/>
</dbReference>
<dbReference type="Gene3D" id="2.60.40.10">
    <property type="entry name" value="Immunoglobulins"/>
    <property type="match status" value="1"/>
</dbReference>
<dbReference type="GO" id="GO:0005737">
    <property type="term" value="C:cytoplasm"/>
    <property type="evidence" value="ECO:0007669"/>
    <property type="project" value="TreeGrafter"/>
</dbReference>
<dbReference type="InterPro" id="IPR054088">
    <property type="entry name" value="Cep192-like_D8"/>
</dbReference>